<dbReference type="Proteomes" id="UP000694853">
    <property type="component" value="Unplaced"/>
</dbReference>
<dbReference type="CDD" id="cd00200">
    <property type="entry name" value="WD40"/>
    <property type="match status" value="1"/>
</dbReference>
<keyword evidence="1 3" id="KW-0853">WD repeat</keyword>
<dbReference type="InterPro" id="IPR036322">
    <property type="entry name" value="WD40_repeat_dom_sf"/>
</dbReference>
<dbReference type="SUPFAM" id="SSF50978">
    <property type="entry name" value="WD40 repeat-like"/>
    <property type="match status" value="1"/>
</dbReference>
<dbReference type="FunFam" id="2.130.10.10:FF:000775">
    <property type="entry name" value="BnaA09g28200D protein"/>
    <property type="match status" value="1"/>
</dbReference>
<evidence type="ECO:0000313" key="6">
    <source>
        <dbReference type="RefSeq" id="XP_027356382.1"/>
    </source>
</evidence>
<organism evidence="5 6">
    <name type="scientific">Abrus precatorius</name>
    <name type="common">Indian licorice</name>
    <name type="synonym">Glycine abrus</name>
    <dbReference type="NCBI Taxonomy" id="3816"/>
    <lineage>
        <taxon>Eukaryota</taxon>
        <taxon>Viridiplantae</taxon>
        <taxon>Streptophyta</taxon>
        <taxon>Embryophyta</taxon>
        <taxon>Tracheophyta</taxon>
        <taxon>Spermatophyta</taxon>
        <taxon>Magnoliopsida</taxon>
        <taxon>eudicotyledons</taxon>
        <taxon>Gunneridae</taxon>
        <taxon>Pentapetalae</taxon>
        <taxon>rosids</taxon>
        <taxon>fabids</taxon>
        <taxon>Fabales</taxon>
        <taxon>Fabaceae</taxon>
        <taxon>Papilionoideae</taxon>
        <taxon>50 kb inversion clade</taxon>
        <taxon>NPAAA clade</taxon>
        <taxon>indigoferoid/millettioid clade</taxon>
        <taxon>Abreae</taxon>
        <taxon>Abrus</taxon>
    </lineage>
</organism>
<feature type="repeat" description="WD" evidence="3">
    <location>
        <begin position="363"/>
        <end position="393"/>
    </location>
</feature>
<feature type="region of interest" description="Disordered" evidence="4">
    <location>
        <begin position="50"/>
        <end position="73"/>
    </location>
</feature>
<evidence type="ECO:0000256" key="4">
    <source>
        <dbReference type="SAM" id="MobiDB-lite"/>
    </source>
</evidence>
<proteinExistence type="predicted"/>
<name>A0A8B8LK78_ABRPR</name>
<dbReference type="PROSITE" id="PS50294">
    <property type="entry name" value="WD_REPEATS_REGION"/>
    <property type="match status" value="1"/>
</dbReference>
<keyword evidence="2" id="KW-0677">Repeat</keyword>
<dbReference type="SMART" id="SM00320">
    <property type="entry name" value="WD40"/>
    <property type="match status" value="7"/>
</dbReference>
<evidence type="ECO:0000313" key="5">
    <source>
        <dbReference type="Proteomes" id="UP000694853"/>
    </source>
</evidence>
<reference evidence="5" key="1">
    <citation type="journal article" date="2019" name="Toxins">
        <title>Detection of Abrin-Like and Prepropulchellin-Like Toxin Genes and Transcripts Using Whole Genome Sequencing and Full-Length Transcript Sequencing of Abrus precatorius.</title>
        <authorList>
            <person name="Hovde B.T."/>
            <person name="Daligault H.E."/>
            <person name="Hanschen E.R."/>
            <person name="Kunde Y.A."/>
            <person name="Johnson M.B."/>
            <person name="Starkenburg S.R."/>
            <person name="Johnson S.L."/>
        </authorList>
    </citation>
    <scope>NUCLEOTIDE SEQUENCE [LARGE SCALE GENOMIC DNA]</scope>
</reference>
<dbReference type="Pfam" id="PF00400">
    <property type="entry name" value="WD40"/>
    <property type="match status" value="6"/>
</dbReference>
<dbReference type="AlphaFoldDB" id="A0A8B8LK78"/>
<dbReference type="InterPro" id="IPR015943">
    <property type="entry name" value="WD40/YVTN_repeat-like_dom_sf"/>
</dbReference>
<feature type="region of interest" description="Disordered" evidence="4">
    <location>
        <begin position="475"/>
        <end position="494"/>
    </location>
</feature>
<dbReference type="OrthoDB" id="674604at2759"/>
<keyword evidence="5" id="KW-1185">Reference proteome</keyword>
<dbReference type="KEGG" id="aprc:113865812"/>
<dbReference type="InterPro" id="IPR045182">
    <property type="entry name" value="JINGUBANG-like"/>
</dbReference>
<dbReference type="InterPro" id="IPR020472">
    <property type="entry name" value="WD40_PAC1"/>
</dbReference>
<evidence type="ECO:0000256" key="1">
    <source>
        <dbReference type="ARBA" id="ARBA00022574"/>
    </source>
</evidence>
<reference evidence="6" key="2">
    <citation type="submission" date="2025-08" db="UniProtKB">
        <authorList>
            <consortium name="RefSeq"/>
        </authorList>
    </citation>
    <scope>IDENTIFICATION</scope>
    <source>
        <tissue evidence="6">Young leaves</tissue>
    </source>
</reference>
<feature type="repeat" description="WD" evidence="3">
    <location>
        <begin position="271"/>
        <end position="301"/>
    </location>
</feature>
<dbReference type="InterPro" id="IPR001680">
    <property type="entry name" value="WD40_rpt"/>
</dbReference>
<sequence>MKNANGGAMLIEQNTNTLHRPKFGALLHSDPSSFYSPNHDDEEFSHNRLSNASANYGDSSSTPTTSSNNASPYMMSPWNQASSPYNKSPWLLPSPAINLFHHNHDDNNYFPQNGLIGSLVREEGHVYSLAVSGDLLYTGSDSKNIRVWKGFKDYTGFKSSSGLVKTIVISGEKIFTGHQDGKIRVWRVSSKNPRSHKRIGSLPTFKEYVKCSMNPKNYVEVRRHRNAVKVKHFDAVSSLSLDEEEGLLYSGSWDKTFKVWRVADSKCMESMNAHDDAVNAVVAAFRGYVFTGSADGTVKMWRREIVGKKIKHVLERVLLKQENAVTALAVNRLSTVVYCGSSDGLVNFWERDQKGSLSHGGVLKGHKLAVLCLATAGNLVFSGSADKNVWVWKRDESGNHTCLSVLTGHTGPVKCIAVEEEESQEEDVHNESDQRWIVYTGSLDKAVKVWRVSEHAPELRMIQGWATPSHGNYNNNGMGGEYQNRNTRELQPKI</sequence>
<dbReference type="PRINTS" id="PR00320">
    <property type="entry name" value="GPROTEINBRPT"/>
</dbReference>
<evidence type="ECO:0000256" key="2">
    <source>
        <dbReference type="ARBA" id="ARBA00022737"/>
    </source>
</evidence>
<feature type="compositionally biased region" description="Low complexity" evidence="4">
    <location>
        <begin position="59"/>
        <end position="72"/>
    </location>
</feature>
<feature type="repeat" description="WD" evidence="3">
    <location>
        <begin position="229"/>
        <end position="270"/>
    </location>
</feature>
<dbReference type="PANTHER" id="PTHR22844:SF370">
    <property type="entry name" value="OS12G0594000 PROTEIN"/>
    <property type="match status" value="1"/>
</dbReference>
<dbReference type="PROSITE" id="PS50082">
    <property type="entry name" value="WD_REPEATS_2"/>
    <property type="match status" value="3"/>
</dbReference>
<evidence type="ECO:0000256" key="3">
    <source>
        <dbReference type="PROSITE-ProRule" id="PRU00221"/>
    </source>
</evidence>
<accession>A0A8B8LK78</accession>
<dbReference type="GeneID" id="113865812"/>
<protein>
    <submittedName>
        <fullName evidence="6">Protein JINGUBANG-like</fullName>
    </submittedName>
</protein>
<dbReference type="PANTHER" id="PTHR22844">
    <property type="entry name" value="F-BOX AND WD40 DOMAIN PROTEIN"/>
    <property type="match status" value="1"/>
</dbReference>
<dbReference type="RefSeq" id="XP_027356382.1">
    <property type="nucleotide sequence ID" value="XM_027500581.1"/>
</dbReference>
<dbReference type="Gene3D" id="2.130.10.10">
    <property type="entry name" value="YVTN repeat-like/Quinoprotein amine dehydrogenase"/>
    <property type="match status" value="3"/>
</dbReference>
<gene>
    <name evidence="6" type="primary">LOC113865812</name>
</gene>